<protein>
    <submittedName>
        <fullName evidence="2">Transporter</fullName>
    </submittedName>
</protein>
<feature type="transmembrane region" description="Helical" evidence="1">
    <location>
        <begin position="38"/>
        <end position="60"/>
    </location>
</feature>
<feature type="transmembrane region" description="Helical" evidence="1">
    <location>
        <begin position="72"/>
        <end position="91"/>
    </location>
</feature>
<dbReference type="EMBL" id="PPTS01000003">
    <property type="protein sequence ID" value="RDB65520.1"/>
    <property type="molecule type" value="Genomic_DNA"/>
</dbReference>
<dbReference type="Proteomes" id="UP000254000">
    <property type="component" value="Unassembled WGS sequence"/>
</dbReference>
<keyword evidence="1" id="KW-1133">Transmembrane helix</keyword>
<keyword evidence="3" id="KW-1185">Reference proteome</keyword>
<name>A0A369M1J7_9ACTN</name>
<keyword evidence="1" id="KW-0472">Membrane</keyword>
<accession>A0A369M1J7</accession>
<sequence>MFSGVKSSTKTLIVLHFVLVVYSITGILGKIASTKDFFSFEFCAYYLGIIFLLGVYAIAWQQIIKRLPLTTAFANKAITVVWGIVWGFLFFGESINALKVAGALLVVAGVVVYARSDGASGQDAGDMSNE</sequence>
<dbReference type="OrthoDB" id="3192564at2"/>
<dbReference type="InterPro" id="IPR037185">
    <property type="entry name" value="EmrE-like"/>
</dbReference>
<gene>
    <name evidence="2" type="ORF">C1877_05120</name>
</gene>
<evidence type="ECO:0000313" key="2">
    <source>
        <dbReference type="EMBL" id="RDB65520.1"/>
    </source>
</evidence>
<feature type="transmembrane region" description="Helical" evidence="1">
    <location>
        <begin position="12"/>
        <end position="32"/>
    </location>
</feature>
<dbReference type="Gene3D" id="1.10.3730.20">
    <property type="match status" value="1"/>
</dbReference>
<organism evidence="2 3">
    <name type="scientific">Gordonibacter pamelaeae</name>
    <dbReference type="NCBI Taxonomy" id="471189"/>
    <lineage>
        <taxon>Bacteria</taxon>
        <taxon>Bacillati</taxon>
        <taxon>Actinomycetota</taxon>
        <taxon>Coriobacteriia</taxon>
        <taxon>Eggerthellales</taxon>
        <taxon>Eggerthellaceae</taxon>
        <taxon>Gordonibacter</taxon>
    </lineage>
</organism>
<evidence type="ECO:0000256" key="1">
    <source>
        <dbReference type="SAM" id="Phobius"/>
    </source>
</evidence>
<keyword evidence="1" id="KW-0812">Transmembrane</keyword>
<feature type="transmembrane region" description="Helical" evidence="1">
    <location>
        <begin position="97"/>
        <end position="114"/>
    </location>
</feature>
<reference evidence="2 3" key="1">
    <citation type="journal article" date="2018" name="Elife">
        <title>Discovery and characterization of a prevalent human gut bacterial enzyme sufficient for the inactivation of a family of plant toxins.</title>
        <authorList>
            <person name="Koppel N."/>
            <person name="Bisanz J.E."/>
            <person name="Pandelia M.E."/>
            <person name="Turnbaugh P.J."/>
            <person name="Balskus E.P."/>
        </authorList>
    </citation>
    <scope>NUCLEOTIDE SEQUENCE [LARGE SCALE GENOMIC DNA]</scope>
    <source>
        <strain evidence="2 3">3C</strain>
    </source>
</reference>
<proteinExistence type="predicted"/>
<dbReference type="RefSeq" id="WP_114568578.1">
    <property type="nucleotide sequence ID" value="NZ_CABMMS010000003.1"/>
</dbReference>
<dbReference type="AlphaFoldDB" id="A0A369M1J7"/>
<evidence type="ECO:0000313" key="3">
    <source>
        <dbReference type="Proteomes" id="UP000254000"/>
    </source>
</evidence>
<comment type="caution">
    <text evidence="2">The sequence shown here is derived from an EMBL/GenBank/DDBJ whole genome shotgun (WGS) entry which is preliminary data.</text>
</comment>
<dbReference type="SUPFAM" id="SSF103481">
    <property type="entry name" value="Multidrug resistance efflux transporter EmrE"/>
    <property type="match status" value="1"/>
</dbReference>
<dbReference type="GeneID" id="78359091"/>